<evidence type="ECO:0000259" key="14">
    <source>
        <dbReference type="PROSITE" id="PS50014"/>
    </source>
</evidence>
<evidence type="ECO:0000256" key="13">
    <source>
        <dbReference type="SAM" id="MobiDB-lite"/>
    </source>
</evidence>
<evidence type="ECO:0000256" key="2">
    <source>
        <dbReference type="ARBA" id="ARBA00007444"/>
    </source>
</evidence>
<dbReference type="InterPro" id="IPR037374">
    <property type="entry name" value="BAZ2A/B_Bromo"/>
</dbReference>
<organism evidence="16">
    <name type="scientific">Pundamilia nyererei</name>
    <dbReference type="NCBI Taxonomy" id="303518"/>
    <lineage>
        <taxon>Eukaryota</taxon>
        <taxon>Metazoa</taxon>
        <taxon>Chordata</taxon>
        <taxon>Craniata</taxon>
        <taxon>Vertebrata</taxon>
        <taxon>Euteleostomi</taxon>
        <taxon>Actinopterygii</taxon>
        <taxon>Neopterygii</taxon>
        <taxon>Teleostei</taxon>
        <taxon>Neoteleostei</taxon>
        <taxon>Acanthomorphata</taxon>
        <taxon>Ovalentaria</taxon>
        <taxon>Cichlomorphae</taxon>
        <taxon>Cichliformes</taxon>
        <taxon>Cichlidae</taxon>
        <taxon>African cichlids</taxon>
        <taxon>Pseudocrenilabrinae</taxon>
        <taxon>Haplochromini</taxon>
        <taxon>Pundamilia</taxon>
    </lineage>
</organism>
<dbReference type="Gene3D" id="3.30.40.10">
    <property type="entry name" value="Zinc/RING finger domain, C3HC4 (zinc finger)"/>
    <property type="match status" value="1"/>
</dbReference>
<dbReference type="GO" id="GO:0005634">
    <property type="term" value="C:nucleus"/>
    <property type="evidence" value="ECO:0007669"/>
    <property type="project" value="UniProtKB-SubCell"/>
</dbReference>
<dbReference type="PANTHER" id="PTHR45915">
    <property type="entry name" value="TRANSCRIPTION INTERMEDIARY FACTOR"/>
    <property type="match status" value="1"/>
</dbReference>
<keyword evidence="6" id="KW-0805">Transcription regulation</keyword>
<dbReference type="CDD" id="cd15545">
    <property type="entry name" value="PHD_BAZ2A_like"/>
    <property type="match status" value="1"/>
</dbReference>
<feature type="region of interest" description="Disordered" evidence="13">
    <location>
        <begin position="69"/>
        <end position="93"/>
    </location>
</feature>
<proteinExistence type="inferred from homology"/>
<comment type="subcellular location">
    <subcellularLocation>
        <location evidence="1">Nucleus</location>
    </subcellularLocation>
</comment>
<keyword evidence="7" id="KW-0175">Coiled coil</keyword>
<dbReference type="Pfam" id="PF00439">
    <property type="entry name" value="Bromodomain"/>
    <property type="match status" value="1"/>
</dbReference>
<dbReference type="Ensembl" id="ENSPNYT00000003338.1">
    <property type="protein sequence ID" value="ENSPNYP00000003253.1"/>
    <property type="gene ID" value="ENSPNYG00000002520.1"/>
</dbReference>
<evidence type="ECO:0000256" key="11">
    <source>
        <dbReference type="PROSITE-ProRule" id="PRU00035"/>
    </source>
</evidence>
<evidence type="ECO:0000256" key="12">
    <source>
        <dbReference type="PROSITE-ProRule" id="PRU00146"/>
    </source>
</evidence>
<dbReference type="GO" id="GO:0000785">
    <property type="term" value="C:chromatin"/>
    <property type="evidence" value="ECO:0007669"/>
    <property type="project" value="TreeGrafter"/>
</dbReference>
<dbReference type="GeneTree" id="ENSGT00940000155359"/>
<dbReference type="Gene3D" id="1.20.920.10">
    <property type="entry name" value="Bromodomain-like"/>
    <property type="match status" value="1"/>
</dbReference>
<evidence type="ECO:0000256" key="9">
    <source>
        <dbReference type="ARBA" id="ARBA00023163"/>
    </source>
</evidence>
<feature type="region of interest" description="Disordered" evidence="13">
    <location>
        <begin position="218"/>
        <end position="288"/>
    </location>
</feature>
<keyword evidence="8 11" id="KW-0103">Bromodomain</keyword>
<name>A0A3B4EZW8_9CICH</name>
<dbReference type="PRINTS" id="PR00503">
    <property type="entry name" value="BROMODOMAIN"/>
</dbReference>
<dbReference type="InterPro" id="IPR011011">
    <property type="entry name" value="Znf_FYVE_PHD"/>
</dbReference>
<dbReference type="SUPFAM" id="SSF57903">
    <property type="entry name" value="FYVE/PHD zinc finger"/>
    <property type="match status" value="1"/>
</dbReference>
<dbReference type="STRING" id="303518.ENSPNYP00000003253"/>
<dbReference type="CDD" id="cd05503">
    <property type="entry name" value="Bromo_BAZ2A_B_like"/>
    <property type="match status" value="1"/>
</dbReference>
<keyword evidence="10" id="KW-0539">Nucleus</keyword>
<dbReference type="InterPro" id="IPR001965">
    <property type="entry name" value="Znf_PHD"/>
</dbReference>
<keyword evidence="5" id="KW-0862">Zinc</keyword>
<evidence type="ECO:0000256" key="3">
    <source>
        <dbReference type="ARBA" id="ARBA00022723"/>
    </source>
</evidence>
<dbReference type="SMART" id="SM00297">
    <property type="entry name" value="BROMO"/>
    <property type="match status" value="1"/>
</dbReference>
<dbReference type="InterPro" id="IPR036427">
    <property type="entry name" value="Bromodomain-like_sf"/>
</dbReference>
<evidence type="ECO:0000256" key="6">
    <source>
        <dbReference type="ARBA" id="ARBA00023015"/>
    </source>
</evidence>
<keyword evidence="9" id="KW-0804">Transcription</keyword>
<evidence type="ECO:0000256" key="8">
    <source>
        <dbReference type="ARBA" id="ARBA00023117"/>
    </source>
</evidence>
<dbReference type="SUPFAM" id="SSF47370">
    <property type="entry name" value="Bromodomain"/>
    <property type="match status" value="1"/>
</dbReference>
<evidence type="ECO:0000256" key="10">
    <source>
        <dbReference type="ARBA" id="ARBA00023242"/>
    </source>
</evidence>
<evidence type="ECO:0000256" key="5">
    <source>
        <dbReference type="ARBA" id="ARBA00022833"/>
    </source>
</evidence>
<evidence type="ECO:0008006" key="17">
    <source>
        <dbReference type="Google" id="ProtNLM"/>
    </source>
</evidence>
<dbReference type="InterPro" id="IPR019787">
    <property type="entry name" value="Znf_PHD-finger"/>
</dbReference>
<evidence type="ECO:0000259" key="15">
    <source>
        <dbReference type="PROSITE" id="PS50016"/>
    </source>
</evidence>
<accession>A0A3B4EZW8</accession>
<dbReference type="PROSITE" id="PS00633">
    <property type="entry name" value="BROMODOMAIN_1"/>
    <property type="match status" value="1"/>
</dbReference>
<feature type="domain" description="PHD-type" evidence="15">
    <location>
        <begin position="168"/>
        <end position="218"/>
    </location>
</feature>
<evidence type="ECO:0000256" key="1">
    <source>
        <dbReference type="ARBA" id="ARBA00004123"/>
    </source>
</evidence>
<dbReference type="InterPro" id="IPR018359">
    <property type="entry name" value="Bromodomain_CS"/>
</dbReference>
<comment type="similarity">
    <text evidence="2">Belongs to the WAL family.</text>
</comment>
<dbReference type="AlphaFoldDB" id="A0A3B4EZW8"/>
<keyword evidence="3" id="KW-0479">Metal-binding</keyword>
<evidence type="ECO:0000256" key="4">
    <source>
        <dbReference type="ARBA" id="ARBA00022771"/>
    </source>
</evidence>
<dbReference type="InterPro" id="IPR001487">
    <property type="entry name" value="Bromodomain"/>
</dbReference>
<keyword evidence="4 12" id="KW-0863">Zinc-finger</keyword>
<dbReference type="PROSITE" id="PS50016">
    <property type="entry name" value="ZF_PHD_2"/>
    <property type="match status" value="1"/>
</dbReference>
<sequence>MEKQEVSKEAVESWCVEEKAMEVDIRLLRQVEALERKVISASLQVKGWMHPEPQSDSKDLVYHEHKPFSSLAQENKRERDASQEDVPGSMVRRPNNPLDIAVTRLAELERNIERSGLTFRDLLSSEEEVAPGMRLWRKSLSQVRSSAQLSLCIQQLQKSIAWERAIMKVHCQFCQKGDNEELLLLCDGCDRGCHTYCHKPKINTVPDGDWFCPACESKESGQYPHSRKQQSRTAGGGKESVEGKRSIKPSVDGELISEEDARSNNVPKKGTKEVKKRKADNSPPSSQAKFDSPIYCAKKAKTHKDELGICRVLLAELEAHQDAWPFLTPVNHRAVPGYRKVIKKPMDFSTIKEKLTSNQYLNLETFIIDVNLVFDNCERFNEDDSEIGRAGHRMRRFFDKRWTEFLQ</sequence>
<protein>
    <recommendedName>
        <fullName evidence="17">Bromodomain adjacent to zinc finger domain 2B</fullName>
    </recommendedName>
</protein>
<feature type="domain" description="Bromo" evidence="14">
    <location>
        <begin position="318"/>
        <end position="388"/>
    </location>
</feature>
<dbReference type="InterPro" id="IPR013083">
    <property type="entry name" value="Znf_RING/FYVE/PHD"/>
</dbReference>
<dbReference type="PROSITE" id="PS50014">
    <property type="entry name" value="BROMODOMAIN_2"/>
    <property type="match status" value="1"/>
</dbReference>
<evidence type="ECO:0000256" key="7">
    <source>
        <dbReference type="ARBA" id="ARBA00023054"/>
    </source>
</evidence>
<dbReference type="SMART" id="SM00249">
    <property type="entry name" value="PHD"/>
    <property type="match status" value="1"/>
</dbReference>
<reference evidence="16" key="1">
    <citation type="submission" date="2023-09" db="UniProtKB">
        <authorList>
            <consortium name="Ensembl"/>
        </authorList>
    </citation>
    <scope>IDENTIFICATION</scope>
</reference>
<dbReference type="PANTHER" id="PTHR45915:SF1">
    <property type="entry name" value="BROMODOMAIN ADJACENT TO ZINC FINGER DOMAIN PROTEIN 2B"/>
    <property type="match status" value="1"/>
</dbReference>
<dbReference type="FunFam" id="3.30.40.10:FF:000199">
    <property type="entry name" value="Bromodomain adjacent to zinc finger domain 2B"/>
    <property type="match status" value="1"/>
</dbReference>
<dbReference type="Pfam" id="PF00628">
    <property type="entry name" value="PHD"/>
    <property type="match status" value="1"/>
</dbReference>
<dbReference type="GO" id="GO:0008270">
    <property type="term" value="F:zinc ion binding"/>
    <property type="evidence" value="ECO:0007669"/>
    <property type="project" value="UniProtKB-KW"/>
</dbReference>
<evidence type="ECO:0000313" key="16">
    <source>
        <dbReference type="Ensembl" id="ENSPNYP00000003253.1"/>
    </source>
</evidence>